<dbReference type="KEGG" id="csem:103377255"/>
<reference evidence="2" key="3">
    <citation type="submission" date="2025-09" db="UniProtKB">
        <authorList>
            <consortium name="Ensembl"/>
        </authorList>
    </citation>
    <scope>IDENTIFICATION</scope>
</reference>
<organism evidence="2 3">
    <name type="scientific">Cynoglossus semilaevis</name>
    <name type="common">Tongue sole</name>
    <dbReference type="NCBI Taxonomy" id="244447"/>
    <lineage>
        <taxon>Eukaryota</taxon>
        <taxon>Metazoa</taxon>
        <taxon>Chordata</taxon>
        <taxon>Craniata</taxon>
        <taxon>Vertebrata</taxon>
        <taxon>Euteleostomi</taxon>
        <taxon>Actinopterygii</taxon>
        <taxon>Neopterygii</taxon>
        <taxon>Teleostei</taxon>
        <taxon>Neoteleostei</taxon>
        <taxon>Acanthomorphata</taxon>
        <taxon>Carangaria</taxon>
        <taxon>Pleuronectiformes</taxon>
        <taxon>Pleuronectoidei</taxon>
        <taxon>Cynoglossidae</taxon>
        <taxon>Cynoglossinae</taxon>
        <taxon>Cynoglossus</taxon>
    </lineage>
</organism>
<dbReference type="CTD" id="145270"/>
<dbReference type="AlphaFoldDB" id="A0A3P8UE62"/>
<keyword evidence="1" id="KW-0472">Membrane</keyword>
<accession>A0A3P8UE62</accession>
<feature type="transmembrane region" description="Helical" evidence="1">
    <location>
        <begin position="81"/>
        <end position="103"/>
    </location>
</feature>
<dbReference type="InterPro" id="IPR029659">
    <property type="entry name" value="PRIMA1"/>
</dbReference>
<dbReference type="FunCoup" id="A0A3P8UE62">
    <property type="interactions" value="516"/>
</dbReference>
<sequence length="231" mass="26226">MVEICSSLYRLACPMRSTTGFQEEHDCGINYLWRRLSETSPLKRTGWMVISQTLQAYVCCVRLLETLPSIFQNRGMLLQDLLMPFTLSCWPFFIGHCLLSLFLLSCQGELQRSCSRTLAEKVSEQCQLACHCRRYPPFPPPPPPPPPPRLLGPPEPEPMVPLLPPWWMEMDFIVLGTVGCASVVFLLSAIIICYKAIKRKPLRKEENGTSRGEYAMSIRNKKSMGTNNTVV</sequence>
<dbReference type="Proteomes" id="UP000265120">
    <property type="component" value="Chromosome 1"/>
</dbReference>
<dbReference type="GeneTree" id="ENSGT00390000006240"/>
<dbReference type="OrthoDB" id="8885320at2759"/>
<keyword evidence="1" id="KW-0812">Transmembrane</keyword>
<dbReference type="InParanoid" id="A0A3P8UE62"/>
<reference evidence="2" key="2">
    <citation type="submission" date="2025-08" db="UniProtKB">
        <authorList>
            <consortium name="Ensembl"/>
        </authorList>
    </citation>
    <scope>IDENTIFICATION</scope>
</reference>
<dbReference type="RefSeq" id="XP_008306228.2">
    <property type="nucleotide sequence ID" value="XM_008308006.3"/>
</dbReference>
<feature type="transmembrane region" description="Helical" evidence="1">
    <location>
        <begin position="172"/>
        <end position="194"/>
    </location>
</feature>
<dbReference type="OMA" id="HEYGINY"/>
<protein>
    <submittedName>
        <fullName evidence="2">Proline rich membrane anchor 1</fullName>
    </submittedName>
</protein>
<keyword evidence="1" id="KW-1133">Transmembrane helix</keyword>
<proteinExistence type="predicted"/>
<name>A0A3P8UE62_CYNSE</name>
<keyword evidence="3" id="KW-1185">Reference proteome</keyword>
<dbReference type="Pfam" id="PF16101">
    <property type="entry name" value="PRIMA1"/>
    <property type="match status" value="1"/>
</dbReference>
<reference evidence="2 3" key="1">
    <citation type="journal article" date="2014" name="Nat. Genet.">
        <title>Whole-genome sequence of a flatfish provides insights into ZW sex chromosome evolution and adaptation to a benthic lifestyle.</title>
        <authorList>
            <person name="Chen S."/>
            <person name="Zhang G."/>
            <person name="Shao C."/>
            <person name="Huang Q."/>
            <person name="Liu G."/>
            <person name="Zhang P."/>
            <person name="Song W."/>
            <person name="An N."/>
            <person name="Chalopin D."/>
            <person name="Volff J.N."/>
            <person name="Hong Y."/>
            <person name="Li Q."/>
            <person name="Sha Z."/>
            <person name="Zhou H."/>
            <person name="Xie M."/>
            <person name="Yu Q."/>
            <person name="Liu Y."/>
            <person name="Xiang H."/>
            <person name="Wang N."/>
            <person name="Wu K."/>
            <person name="Yang C."/>
            <person name="Zhou Q."/>
            <person name="Liao X."/>
            <person name="Yang L."/>
            <person name="Hu Q."/>
            <person name="Zhang J."/>
            <person name="Meng L."/>
            <person name="Jin L."/>
            <person name="Tian Y."/>
            <person name="Lian J."/>
            <person name="Yang J."/>
            <person name="Miao G."/>
            <person name="Liu S."/>
            <person name="Liang Z."/>
            <person name="Yan F."/>
            <person name="Li Y."/>
            <person name="Sun B."/>
            <person name="Zhang H."/>
            <person name="Zhang J."/>
            <person name="Zhu Y."/>
            <person name="Du M."/>
            <person name="Zhao Y."/>
            <person name="Schartl M."/>
            <person name="Tang Q."/>
            <person name="Wang J."/>
        </authorList>
    </citation>
    <scope>NUCLEOTIDE SEQUENCE</scope>
</reference>
<dbReference type="Ensembl" id="ENSCSET00000001553.1">
    <property type="protein sequence ID" value="ENSCSEP00000001523.1"/>
    <property type="gene ID" value="ENSCSEG00000001038.1"/>
</dbReference>
<dbReference type="GeneID" id="103377255"/>
<evidence type="ECO:0000313" key="3">
    <source>
        <dbReference type="Proteomes" id="UP000265120"/>
    </source>
</evidence>
<evidence type="ECO:0000313" key="2">
    <source>
        <dbReference type="Ensembl" id="ENSCSEP00000001523.1"/>
    </source>
</evidence>
<evidence type="ECO:0000256" key="1">
    <source>
        <dbReference type="SAM" id="Phobius"/>
    </source>
</evidence>